<proteinExistence type="predicted"/>
<accession>A0A7G6Y7R2</accession>
<dbReference type="RefSeq" id="WP_185277688.1">
    <property type="nucleotide sequence ID" value="NZ_CP043641.1"/>
</dbReference>
<keyword evidence="1" id="KW-0597">Phosphoprotein</keyword>
<reference evidence="5" key="1">
    <citation type="submission" date="2019-09" db="EMBL/GenBank/DDBJ databases">
        <title>Antimicrobial potential of Antarctic Bacteria.</title>
        <authorList>
            <person name="Benaud N."/>
            <person name="Edwards R.J."/>
            <person name="Ferrari B.C."/>
        </authorList>
    </citation>
    <scope>NUCLEOTIDE SEQUENCE [LARGE SCALE GENOMIC DNA]</scope>
    <source>
        <strain evidence="5">INR9</strain>
    </source>
</reference>
<dbReference type="InterPro" id="IPR008984">
    <property type="entry name" value="SMAD_FHA_dom_sf"/>
</dbReference>
<dbReference type="SUPFAM" id="SSF49879">
    <property type="entry name" value="SMAD/FHA domain"/>
    <property type="match status" value="1"/>
</dbReference>
<organism evidence="4 5">
    <name type="scientific">Leifsonia shinshuensis</name>
    <dbReference type="NCBI Taxonomy" id="150026"/>
    <lineage>
        <taxon>Bacteria</taxon>
        <taxon>Bacillati</taxon>
        <taxon>Actinomycetota</taxon>
        <taxon>Actinomycetes</taxon>
        <taxon>Micrococcales</taxon>
        <taxon>Microbacteriaceae</taxon>
        <taxon>Leifsonia</taxon>
    </lineage>
</organism>
<feature type="domain" description="FHA" evidence="3">
    <location>
        <begin position="79"/>
        <end position="133"/>
    </location>
</feature>
<protein>
    <submittedName>
        <fullName evidence="4">FHA domain-containing protein</fullName>
    </submittedName>
</protein>
<dbReference type="Proteomes" id="UP000515511">
    <property type="component" value="Chromosome"/>
</dbReference>
<dbReference type="KEGG" id="lse:F1C12_04885"/>
<dbReference type="PROSITE" id="PS50006">
    <property type="entry name" value="FHA_DOMAIN"/>
    <property type="match status" value="1"/>
</dbReference>
<dbReference type="Pfam" id="PF00498">
    <property type="entry name" value="FHA"/>
    <property type="match status" value="1"/>
</dbReference>
<evidence type="ECO:0000313" key="4">
    <source>
        <dbReference type="EMBL" id="QNE34527.1"/>
    </source>
</evidence>
<evidence type="ECO:0000256" key="2">
    <source>
        <dbReference type="SAM" id="MobiDB-lite"/>
    </source>
</evidence>
<evidence type="ECO:0000256" key="1">
    <source>
        <dbReference type="ARBA" id="ARBA00022553"/>
    </source>
</evidence>
<feature type="region of interest" description="Disordered" evidence="2">
    <location>
        <begin position="1"/>
        <end position="37"/>
    </location>
</feature>
<name>A0A7G6Y7R2_9MICO</name>
<dbReference type="AlphaFoldDB" id="A0A7G6Y7R2"/>
<evidence type="ECO:0000313" key="5">
    <source>
        <dbReference type="Proteomes" id="UP000515511"/>
    </source>
</evidence>
<gene>
    <name evidence="4" type="ORF">F1C12_04885</name>
</gene>
<dbReference type="InterPro" id="IPR000253">
    <property type="entry name" value="FHA_dom"/>
</dbReference>
<evidence type="ECO:0000259" key="3">
    <source>
        <dbReference type="PROSITE" id="PS50006"/>
    </source>
</evidence>
<dbReference type="Gene3D" id="2.60.200.20">
    <property type="match status" value="1"/>
</dbReference>
<feature type="compositionally biased region" description="Basic and acidic residues" evidence="2">
    <location>
        <begin position="1"/>
        <end position="10"/>
    </location>
</feature>
<sequence>MGTDDTRAERPGFIVPPPGLIPSRGGPAEPEEAVEPPAHISLPSFRPAAAGAPAPAAVRAPVWRLTAPGGRSIPVTATVLLGRNPSSAAHAGPAELVALEDPTSTVSKTHAAVAPAGDALQVTDLHSTNGVTVVTPDGQALRVVPGTAGTVESGGRLLLGELGLRVERS</sequence>
<dbReference type="EMBL" id="CP043641">
    <property type="protein sequence ID" value="QNE34527.1"/>
    <property type="molecule type" value="Genomic_DNA"/>
</dbReference>
<dbReference type="CDD" id="cd00060">
    <property type="entry name" value="FHA"/>
    <property type="match status" value="1"/>
</dbReference>